<dbReference type="CDD" id="cd03011">
    <property type="entry name" value="TlpA_like_ScsD_MtbDsbE"/>
    <property type="match status" value="1"/>
</dbReference>
<dbReference type="Pfam" id="PF00578">
    <property type="entry name" value="AhpC-TSA"/>
    <property type="match status" value="1"/>
</dbReference>
<gene>
    <name evidence="3" type="ORF">F6R98_16250</name>
</gene>
<feature type="domain" description="Thioredoxin" evidence="2">
    <location>
        <begin position="33"/>
        <end position="168"/>
    </location>
</feature>
<keyword evidence="1" id="KW-0812">Transmembrane</keyword>
<dbReference type="PANTHER" id="PTHR42852">
    <property type="entry name" value="THIOL:DISULFIDE INTERCHANGE PROTEIN DSBE"/>
    <property type="match status" value="1"/>
</dbReference>
<dbReference type="InterPro" id="IPR000866">
    <property type="entry name" value="AhpC/TSA"/>
</dbReference>
<evidence type="ECO:0000313" key="4">
    <source>
        <dbReference type="Proteomes" id="UP000325755"/>
    </source>
</evidence>
<keyword evidence="4" id="KW-1185">Reference proteome</keyword>
<evidence type="ECO:0000313" key="3">
    <source>
        <dbReference type="EMBL" id="QFY43989.1"/>
    </source>
</evidence>
<reference evidence="3 4" key="1">
    <citation type="submission" date="2019-09" db="EMBL/GenBank/DDBJ databases">
        <title>Ecophysiology of the spiral-shaped methanotroph Methylospira mobilis as revealed by the complete genome sequence.</title>
        <authorList>
            <person name="Oshkin I.Y."/>
            <person name="Dedysh S.N."/>
            <person name="Miroshnikov K."/>
            <person name="Danilova O.V."/>
            <person name="Hakobyan A."/>
            <person name="Liesack W."/>
        </authorList>
    </citation>
    <scope>NUCLEOTIDE SEQUENCE [LARGE SCALE GENOMIC DNA]</scope>
    <source>
        <strain evidence="3 4">Shm1</strain>
    </source>
</reference>
<organism evidence="3 4">
    <name type="scientific">Candidatus Methylospira mobilis</name>
    <dbReference type="NCBI Taxonomy" id="1808979"/>
    <lineage>
        <taxon>Bacteria</taxon>
        <taxon>Pseudomonadati</taxon>
        <taxon>Pseudomonadota</taxon>
        <taxon>Gammaproteobacteria</taxon>
        <taxon>Methylococcales</taxon>
        <taxon>Methylococcaceae</taxon>
        <taxon>Candidatus Methylospira</taxon>
    </lineage>
</organism>
<dbReference type="Gene3D" id="3.40.30.10">
    <property type="entry name" value="Glutaredoxin"/>
    <property type="match status" value="1"/>
</dbReference>
<dbReference type="Proteomes" id="UP000325755">
    <property type="component" value="Chromosome"/>
</dbReference>
<dbReference type="AlphaFoldDB" id="A0A5Q0BK96"/>
<feature type="transmembrane region" description="Helical" evidence="1">
    <location>
        <begin position="12"/>
        <end position="30"/>
    </location>
</feature>
<proteinExistence type="predicted"/>
<dbReference type="InterPro" id="IPR050553">
    <property type="entry name" value="Thioredoxin_ResA/DsbE_sf"/>
</dbReference>
<accession>A0A5Q0BK96</accession>
<evidence type="ECO:0000256" key="1">
    <source>
        <dbReference type="SAM" id="Phobius"/>
    </source>
</evidence>
<keyword evidence="1" id="KW-0472">Membrane</keyword>
<dbReference type="PROSITE" id="PS51352">
    <property type="entry name" value="THIOREDOXIN_2"/>
    <property type="match status" value="1"/>
</dbReference>
<dbReference type="GO" id="GO:0016491">
    <property type="term" value="F:oxidoreductase activity"/>
    <property type="evidence" value="ECO:0007669"/>
    <property type="project" value="InterPro"/>
</dbReference>
<sequence>MPIKKSKNKHELLLNIVLIVALLAGTQWYAAHGLASGAPPPLNGQMLDGKTFNLTDFDGRSAVIYFWASWCGICGQMQSGMKQIAQTTPLISVAMQSGDAAEVVQYMAEHDFHPDTLLDESGSLSKTYGIKGVPAIFILDPQGRLRFATSGFTTTWGIRLRLWLAENF</sequence>
<dbReference type="InterPro" id="IPR036249">
    <property type="entry name" value="Thioredoxin-like_sf"/>
</dbReference>
<dbReference type="GO" id="GO:0016209">
    <property type="term" value="F:antioxidant activity"/>
    <property type="evidence" value="ECO:0007669"/>
    <property type="project" value="InterPro"/>
</dbReference>
<dbReference type="RefSeq" id="WP_153249959.1">
    <property type="nucleotide sequence ID" value="NZ_CP044205.1"/>
</dbReference>
<dbReference type="EMBL" id="CP044205">
    <property type="protein sequence ID" value="QFY43989.1"/>
    <property type="molecule type" value="Genomic_DNA"/>
</dbReference>
<dbReference type="OrthoDB" id="9788279at2"/>
<dbReference type="PANTHER" id="PTHR42852:SF17">
    <property type="entry name" value="THIOREDOXIN-LIKE PROTEIN HI_1115"/>
    <property type="match status" value="1"/>
</dbReference>
<dbReference type="InParanoid" id="A0A5Q0BK96"/>
<dbReference type="SUPFAM" id="SSF52833">
    <property type="entry name" value="Thioredoxin-like"/>
    <property type="match status" value="1"/>
</dbReference>
<protein>
    <submittedName>
        <fullName evidence="3">Protein disulfide oxidoreductase</fullName>
    </submittedName>
</protein>
<keyword evidence="1" id="KW-1133">Transmembrane helix</keyword>
<evidence type="ECO:0000259" key="2">
    <source>
        <dbReference type="PROSITE" id="PS51352"/>
    </source>
</evidence>
<dbReference type="KEGG" id="mmob:F6R98_16250"/>
<name>A0A5Q0BK96_9GAMM</name>
<dbReference type="InterPro" id="IPR013766">
    <property type="entry name" value="Thioredoxin_domain"/>
</dbReference>